<sequence>MEREKKVGTTMSVSRLLMDRELSQALDGVPMTPNGAFDLTDIPATRAAFRAQAESIAESEPGDPSVTTEEHRVSRADGPDVPVRVLRPATARGPLPVMLWFHGGGQVLGFAAQDDPWLKQLCSRLGCAVAVVDYRLAPETPSPGAAEDGFTAYQWLVREAETLGLDGARIGIAGQSGGGGIAAATVLLVRDRGGAAPLFQSLTYPMLDDRNLTASSHEITDIGIWDRSTNILAWRAILGDRTGTDDVSPYSAPSRAQDLGALPPTFIAVGELDCFRDEDLDYAARLRAHGIPVELHLYPGAYHAFDLFAPESQLAATFQQTWLNYLARRFQDTSTS</sequence>
<dbReference type="GO" id="GO:0016787">
    <property type="term" value="F:hydrolase activity"/>
    <property type="evidence" value="ECO:0007669"/>
    <property type="project" value="UniProtKB-KW"/>
</dbReference>
<organism evidence="4 5">
    <name type="scientific">Streptomyces atratus</name>
    <dbReference type="NCBI Taxonomy" id="1893"/>
    <lineage>
        <taxon>Bacteria</taxon>
        <taxon>Bacillati</taxon>
        <taxon>Actinomycetota</taxon>
        <taxon>Actinomycetes</taxon>
        <taxon>Kitasatosporales</taxon>
        <taxon>Streptomycetaceae</taxon>
        <taxon>Streptomyces</taxon>
    </lineage>
</organism>
<feature type="compositionally biased region" description="Basic and acidic residues" evidence="2">
    <location>
        <begin position="68"/>
        <end position="78"/>
    </location>
</feature>
<dbReference type="Proteomes" id="UP000252698">
    <property type="component" value="Chromosome"/>
</dbReference>
<feature type="region of interest" description="Disordered" evidence="2">
    <location>
        <begin position="53"/>
        <end position="80"/>
    </location>
</feature>
<dbReference type="Gene3D" id="3.40.50.1820">
    <property type="entry name" value="alpha/beta hydrolase"/>
    <property type="match status" value="1"/>
</dbReference>
<dbReference type="InterPro" id="IPR029058">
    <property type="entry name" value="AB_hydrolase_fold"/>
</dbReference>
<dbReference type="PANTHER" id="PTHR48081">
    <property type="entry name" value="AB HYDROLASE SUPERFAMILY PROTEIN C4A8.06C"/>
    <property type="match status" value="1"/>
</dbReference>
<dbReference type="KEGG" id="sata:C5746_04350"/>
<dbReference type="SUPFAM" id="SSF53474">
    <property type="entry name" value="alpha/beta-Hydrolases"/>
    <property type="match status" value="1"/>
</dbReference>
<dbReference type="AlphaFoldDB" id="A0A2Z5J7M4"/>
<dbReference type="Pfam" id="PF07859">
    <property type="entry name" value="Abhydrolase_3"/>
    <property type="match status" value="1"/>
</dbReference>
<reference evidence="4 5" key="1">
    <citation type="journal article" date="2018" name="Front. Microbiol.">
        <title>Genome Sequencing of Streptomyces atratus SCSIOZH16 and Activation Production of Nocardamine via Metabolic Engineering.</title>
        <authorList>
            <person name="Li Y."/>
            <person name="Zhang C."/>
            <person name="Liu C."/>
            <person name="Ju J."/>
            <person name="Ma J."/>
        </authorList>
    </citation>
    <scope>NUCLEOTIDE SEQUENCE [LARGE SCALE GENOMIC DNA]</scope>
    <source>
        <strain evidence="4 5">SCSIO_ZH16</strain>
    </source>
</reference>
<evidence type="ECO:0000259" key="3">
    <source>
        <dbReference type="Pfam" id="PF07859"/>
    </source>
</evidence>
<evidence type="ECO:0000313" key="4">
    <source>
        <dbReference type="EMBL" id="AXE76314.1"/>
    </source>
</evidence>
<dbReference type="EMBL" id="CP027306">
    <property type="protein sequence ID" value="AXE76314.1"/>
    <property type="molecule type" value="Genomic_DNA"/>
</dbReference>
<gene>
    <name evidence="4" type="ORF">C5746_04350</name>
</gene>
<accession>A0A2Z5J7M4</accession>
<protein>
    <recommendedName>
        <fullName evidence="3">Alpha/beta hydrolase fold-3 domain-containing protein</fullName>
    </recommendedName>
</protein>
<evidence type="ECO:0000313" key="5">
    <source>
        <dbReference type="Proteomes" id="UP000252698"/>
    </source>
</evidence>
<proteinExistence type="predicted"/>
<dbReference type="PANTHER" id="PTHR48081:SF8">
    <property type="entry name" value="ALPHA_BETA HYDROLASE FOLD-3 DOMAIN-CONTAINING PROTEIN-RELATED"/>
    <property type="match status" value="1"/>
</dbReference>
<name>A0A2Z5J7M4_STRAR</name>
<evidence type="ECO:0000256" key="2">
    <source>
        <dbReference type="SAM" id="MobiDB-lite"/>
    </source>
</evidence>
<keyword evidence="1" id="KW-0378">Hydrolase</keyword>
<feature type="domain" description="Alpha/beta hydrolase fold-3" evidence="3">
    <location>
        <begin position="98"/>
        <end position="305"/>
    </location>
</feature>
<dbReference type="InterPro" id="IPR050300">
    <property type="entry name" value="GDXG_lipolytic_enzyme"/>
</dbReference>
<dbReference type="InterPro" id="IPR013094">
    <property type="entry name" value="AB_hydrolase_3"/>
</dbReference>
<evidence type="ECO:0000256" key="1">
    <source>
        <dbReference type="ARBA" id="ARBA00022801"/>
    </source>
</evidence>